<comment type="pathway">
    <text evidence="4">Amino-acid biosynthesis; L-methionine biosynthesis via salvage pathway; S-methyl-5-thio-alpha-D-ribose 1-phosphate from S-methyl-5'-thioadenosine (phosphorylase route): step 1/1.</text>
</comment>
<dbReference type="GO" id="GO:0017061">
    <property type="term" value="F:S-methyl-5-thioadenosine phosphorylase activity"/>
    <property type="evidence" value="ECO:0007669"/>
    <property type="project" value="UniProtKB-UniRule"/>
</dbReference>
<feature type="binding site" evidence="4">
    <location>
        <begin position="73"/>
        <end position="74"/>
    </location>
    <ligand>
        <name>phosphate</name>
        <dbReference type="ChEBI" id="CHEBI:43474"/>
    </ligand>
</feature>
<dbReference type="GO" id="GO:0019509">
    <property type="term" value="P:L-methionine salvage from methylthioadenosine"/>
    <property type="evidence" value="ECO:0007669"/>
    <property type="project" value="UniProtKB-UniRule"/>
</dbReference>
<dbReference type="Pfam" id="PF01048">
    <property type="entry name" value="PNP_UDP_1"/>
    <property type="match status" value="1"/>
</dbReference>
<gene>
    <name evidence="4" type="primary">mtnP</name>
    <name evidence="6" type="ORF">SALB_00601</name>
</gene>
<proteinExistence type="inferred from homology"/>
<dbReference type="GO" id="GO:0005829">
    <property type="term" value="C:cytosol"/>
    <property type="evidence" value="ECO:0007669"/>
    <property type="project" value="TreeGrafter"/>
</dbReference>
<feature type="binding site" evidence="4">
    <location>
        <position position="207"/>
    </location>
    <ligand>
        <name>phosphate</name>
        <dbReference type="ChEBI" id="CHEBI:43474"/>
    </ligand>
</feature>
<name>A0A401QRJ7_STRNR</name>
<dbReference type="InterPro" id="IPR018099">
    <property type="entry name" value="Purine_phosphorylase-2_CS"/>
</dbReference>
<feature type="binding site" evidence="4">
    <location>
        <position position="31"/>
    </location>
    <ligand>
        <name>phosphate</name>
        <dbReference type="ChEBI" id="CHEBI:43474"/>
    </ligand>
</feature>
<feature type="domain" description="Nucleoside phosphorylase" evidence="5">
    <location>
        <begin position="25"/>
        <end position="265"/>
    </location>
</feature>
<evidence type="ECO:0000256" key="1">
    <source>
        <dbReference type="ARBA" id="ARBA00022676"/>
    </source>
</evidence>
<dbReference type="HAMAP" id="MF_01963">
    <property type="entry name" value="MTAP"/>
    <property type="match status" value="1"/>
</dbReference>
<dbReference type="CDD" id="cd09010">
    <property type="entry name" value="MTAP_SsMTAPII_like_MTIP"/>
    <property type="match status" value="1"/>
</dbReference>
<dbReference type="InterPro" id="IPR010044">
    <property type="entry name" value="MTAP"/>
</dbReference>
<dbReference type="Proteomes" id="UP000288351">
    <property type="component" value="Unassembled WGS sequence"/>
</dbReference>
<feature type="site" description="Important for substrate specificity" evidence="4">
    <location>
        <position position="188"/>
    </location>
</feature>
<sequence>MCRYDGEWNGVCGMAAESDAVEVEVGIIGGSGLYDLEALTDVREVRVVTPYGDPSDALVVGSLGGIRVAFLPRHGRRHQIVPTNVPARANVYALKSLGVRQLISVSAVGSLREELRPGDLVTPDQIVDRTRSRRETTFFDEDIVVHVPFGEPFCGRLRELLGSAARHATDAVVHASGTYCCMEGPQFSTRAESELYRSWGLDVIGMTALPEAKLAREAELCYAGLALVTDYDCWRAETDDVSASGVAEVMRRNSAAAKASLVALLEALDPEPKCDCQNALATSVITPLDAVPQASRERNRLLVGRHFAAQGPESAA</sequence>
<dbReference type="NCBIfam" id="TIGR01694">
    <property type="entry name" value="MTAP"/>
    <property type="match status" value="1"/>
</dbReference>
<feature type="site" description="Important for substrate specificity" evidence="4">
    <location>
        <position position="243"/>
    </location>
</feature>
<comment type="catalytic activity">
    <reaction evidence="4">
        <text>S-methyl-5'-thioadenosine + phosphate = 5-(methylsulfanyl)-alpha-D-ribose 1-phosphate + adenine</text>
        <dbReference type="Rhea" id="RHEA:11852"/>
        <dbReference type="ChEBI" id="CHEBI:16708"/>
        <dbReference type="ChEBI" id="CHEBI:17509"/>
        <dbReference type="ChEBI" id="CHEBI:43474"/>
        <dbReference type="ChEBI" id="CHEBI:58533"/>
        <dbReference type="EC" id="2.4.2.28"/>
    </reaction>
</comment>
<dbReference type="AlphaFoldDB" id="A0A401QRJ7"/>
<evidence type="ECO:0000313" key="6">
    <source>
        <dbReference type="EMBL" id="GCB87932.1"/>
    </source>
</evidence>
<feature type="binding site" evidence="4">
    <location>
        <position position="206"/>
    </location>
    <ligand>
        <name>substrate</name>
    </ligand>
</feature>
<evidence type="ECO:0000259" key="5">
    <source>
        <dbReference type="Pfam" id="PF01048"/>
    </source>
</evidence>
<dbReference type="InterPro" id="IPR035994">
    <property type="entry name" value="Nucleoside_phosphorylase_sf"/>
</dbReference>
<organism evidence="6 7">
    <name type="scientific">Streptomyces noursei</name>
    <name type="common">Streptomyces albulus</name>
    <dbReference type="NCBI Taxonomy" id="1971"/>
    <lineage>
        <taxon>Bacteria</taxon>
        <taxon>Bacillati</taxon>
        <taxon>Actinomycetota</taxon>
        <taxon>Actinomycetes</taxon>
        <taxon>Kitasatosporales</taxon>
        <taxon>Streptomycetaceae</taxon>
        <taxon>Streptomyces</taxon>
    </lineage>
</organism>
<dbReference type="FunFam" id="3.40.50.1580:FF:000012">
    <property type="entry name" value="Probable 6-oxopurine nucleoside phosphorylase"/>
    <property type="match status" value="1"/>
</dbReference>
<evidence type="ECO:0000256" key="2">
    <source>
        <dbReference type="ARBA" id="ARBA00022679"/>
    </source>
</evidence>
<dbReference type="GO" id="GO:0006166">
    <property type="term" value="P:purine ribonucleoside salvage"/>
    <property type="evidence" value="ECO:0007669"/>
    <property type="project" value="UniProtKB-KW"/>
</dbReference>
<dbReference type="UniPathway" id="UPA00904">
    <property type="reaction ID" value="UER00873"/>
</dbReference>
<evidence type="ECO:0000313" key="7">
    <source>
        <dbReference type="Proteomes" id="UP000288351"/>
    </source>
</evidence>
<dbReference type="InterPro" id="IPR000845">
    <property type="entry name" value="Nucleoside_phosphorylase_d"/>
</dbReference>
<comment type="function">
    <text evidence="4">Catalyzes the reversible phosphorylation of S-methyl-5'-thioadenosine (MTA) to adenine and 5-methylthioribose-1-phosphate. Involved in the breakdown of MTA, a major by-product of polyamine biosynthesis. Responsible for the first step in the methionine salvage pathway after MTA has been generated from S-adenosylmethionine. Has broad substrate specificity with 6-aminopurine nucleosides as preferred substrates.</text>
</comment>
<reference evidence="6 7" key="1">
    <citation type="journal article" date="2019" name="Microbiol. Resour. Announc.">
        <title>Draft Genome Sequence of the Most Traditional epsilon-Poly-l-Lysine Producer, Streptomyces albulus NBRC14147.</title>
        <authorList>
            <person name="Yamanaka K."/>
            <person name="Hamano Y."/>
        </authorList>
    </citation>
    <scope>NUCLEOTIDE SEQUENCE [LARGE SCALE GENOMIC DNA]</scope>
    <source>
        <strain evidence="6 7">NBRC 14147</strain>
    </source>
</reference>
<evidence type="ECO:0000256" key="3">
    <source>
        <dbReference type="ARBA" id="ARBA00022726"/>
    </source>
</evidence>
<feature type="binding site" evidence="4">
    <location>
        <begin position="230"/>
        <end position="232"/>
    </location>
    <ligand>
        <name>substrate</name>
    </ligand>
</feature>
<keyword evidence="2 4" id="KW-0808">Transferase</keyword>
<dbReference type="Gene3D" id="3.40.50.1580">
    <property type="entry name" value="Nucleoside phosphorylase domain"/>
    <property type="match status" value="1"/>
</dbReference>
<keyword evidence="3 4" id="KW-0660">Purine salvage</keyword>
<accession>A0A401QRJ7</accession>
<keyword evidence="1 4" id="KW-0328">Glycosyltransferase</keyword>
<comment type="caution">
    <text evidence="6">The sequence shown here is derived from an EMBL/GenBank/DDBJ whole genome shotgun (WGS) entry which is preliminary data.</text>
</comment>
<dbReference type="EMBL" id="BHXC01000002">
    <property type="protein sequence ID" value="GCB87932.1"/>
    <property type="molecule type" value="Genomic_DNA"/>
</dbReference>
<dbReference type="PROSITE" id="PS01240">
    <property type="entry name" value="PNP_MTAP_2"/>
    <property type="match status" value="1"/>
</dbReference>
<protein>
    <recommendedName>
        <fullName evidence="4">S-methyl-5'-thioadenosine phosphorylase</fullName>
        <ecNumber evidence="4">2.4.2.28</ecNumber>
    </recommendedName>
    <alternativeName>
        <fullName evidence="4">5'-methylthioadenosine phosphorylase</fullName>
        <shortName evidence="4">MTA phosphorylase</shortName>
        <shortName evidence="4">MTAP</shortName>
    </alternativeName>
</protein>
<comment type="similarity">
    <text evidence="4">Belongs to the PNP/MTAP phosphorylase family. MTAP subfamily.</text>
</comment>
<dbReference type="PANTHER" id="PTHR42679:SF2">
    <property type="entry name" value="S-METHYL-5'-THIOADENOSINE PHOSPHORYLASE"/>
    <property type="match status" value="1"/>
</dbReference>
<evidence type="ECO:0000256" key="4">
    <source>
        <dbReference type="HAMAP-Rule" id="MF_01963"/>
    </source>
</evidence>
<dbReference type="SUPFAM" id="SSF53167">
    <property type="entry name" value="Purine and uridine phosphorylases"/>
    <property type="match status" value="1"/>
</dbReference>
<dbReference type="EC" id="2.4.2.28" evidence="4"/>
<dbReference type="PANTHER" id="PTHR42679">
    <property type="entry name" value="S-METHYL-5'-THIOADENOSINE PHOSPHORYLASE"/>
    <property type="match status" value="1"/>
</dbReference>
<feature type="binding site" evidence="4">
    <location>
        <begin position="106"/>
        <end position="107"/>
    </location>
    <ligand>
        <name>phosphate</name>
        <dbReference type="ChEBI" id="CHEBI:43474"/>
    </ligand>
</feature>
<comment type="subunit">
    <text evidence="4">Homohexamer. Dimer of a homotrimer.</text>
</comment>